<keyword evidence="2" id="KW-1185">Reference proteome</keyword>
<evidence type="ECO:0000313" key="1">
    <source>
        <dbReference type="EMBL" id="PKI72568.1"/>
    </source>
</evidence>
<proteinExistence type="predicted"/>
<dbReference type="Proteomes" id="UP000233551">
    <property type="component" value="Unassembled WGS sequence"/>
</dbReference>
<sequence length="192" mass="22121">MERLQEIQGMLPTAETKEQEEKLVADLEENLLRKDLIWRQKSRELWLKEGDINSKFFHLSTIIRQRSNHIAAIKDNEREWKHDHEGIGNYFLKNFQELFNTSHPHIPEDLEGLINPTILDIENANLIQIPYDKEILMVLNSIPNLKALGPDGMPALFHKHYGDTVKPLLPEAIPLDKITFSRSGTTPSSASH</sequence>
<name>A0A2I0KVT0_PUNGR</name>
<dbReference type="EMBL" id="PGOL01000319">
    <property type="protein sequence ID" value="PKI72568.1"/>
    <property type="molecule type" value="Genomic_DNA"/>
</dbReference>
<reference evidence="1 2" key="1">
    <citation type="submission" date="2017-11" db="EMBL/GenBank/DDBJ databases">
        <title>De-novo sequencing of pomegranate (Punica granatum L.) genome.</title>
        <authorList>
            <person name="Akparov Z."/>
            <person name="Amiraslanov A."/>
            <person name="Hajiyeva S."/>
            <person name="Abbasov M."/>
            <person name="Kaur K."/>
            <person name="Hamwieh A."/>
            <person name="Solovyev V."/>
            <person name="Salamov A."/>
            <person name="Braich B."/>
            <person name="Kosarev P."/>
            <person name="Mahmoud A."/>
            <person name="Hajiyev E."/>
            <person name="Babayeva S."/>
            <person name="Izzatullayeva V."/>
            <person name="Mammadov A."/>
            <person name="Mammadov A."/>
            <person name="Sharifova S."/>
            <person name="Ojaghi J."/>
            <person name="Eynullazada K."/>
            <person name="Bayramov B."/>
            <person name="Abdulazimova A."/>
            <person name="Shahmuradov I."/>
        </authorList>
    </citation>
    <scope>NUCLEOTIDE SEQUENCE [LARGE SCALE GENOMIC DNA]</scope>
    <source>
        <strain evidence="2">cv. AG2017</strain>
        <tissue evidence="1">Leaf</tissue>
    </source>
</reference>
<gene>
    <name evidence="1" type="ORF">CRG98_006945</name>
</gene>
<protein>
    <recommendedName>
        <fullName evidence="3">Reverse transcriptase domain-containing protein</fullName>
    </recommendedName>
</protein>
<comment type="caution">
    <text evidence="1">The sequence shown here is derived from an EMBL/GenBank/DDBJ whole genome shotgun (WGS) entry which is preliminary data.</text>
</comment>
<evidence type="ECO:0008006" key="3">
    <source>
        <dbReference type="Google" id="ProtNLM"/>
    </source>
</evidence>
<accession>A0A2I0KVT0</accession>
<organism evidence="1 2">
    <name type="scientific">Punica granatum</name>
    <name type="common">Pomegranate</name>
    <dbReference type="NCBI Taxonomy" id="22663"/>
    <lineage>
        <taxon>Eukaryota</taxon>
        <taxon>Viridiplantae</taxon>
        <taxon>Streptophyta</taxon>
        <taxon>Embryophyta</taxon>
        <taxon>Tracheophyta</taxon>
        <taxon>Spermatophyta</taxon>
        <taxon>Magnoliopsida</taxon>
        <taxon>eudicotyledons</taxon>
        <taxon>Gunneridae</taxon>
        <taxon>Pentapetalae</taxon>
        <taxon>rosids</taxon>
        <taxon>malvids</taxon>
        <taxon>Myrtales</taxon>
        <taxon>Lythraceae</taxon>
        <taxon>Punica</taxon>
    </lineage>
</organism>
<dbReference type="STRING" id="22663.A0A2I0KVT0"/>
<evidence type="ECO:0000313" key="2">
    <source>
        <dbReference type="Proteomes" id="UP000233551"/>
    </source>
</evidence>
<dbReference type="AlphaFoldDB" id="A0A2I0KVT0"/>